<proteinExistence type="predicted"/>
<sequence length="262" mass="29887">MRSLLVSLTSEFYKSRKTLAFWSAILLPLVICILMSWGFISQETKLANDPAQVLWFRYISAILGVMGVLLLPVLVIYNTYAITNMEYKGDTWKSLFSLPLSKFSVYTSKYIYIVFLTFITMFLFAIFIIGSGHMIELIKPTLEFGDYNPNTIIVKFFGKLFLSSLGIISIQFLMNLMWNDFLKPFGIGFLLTIMGIITANVGWKYVDYLPYAYPNLTVTKIMTSKGDITKMIVFDQGIYNSMICAAVVFILGYFIVAKKTIK</sequence>
<evidence type="ECO:0000256" key="1">
    <source>
        <dbReference type="SAM" id="Phobius"/>
    </source>
</evidence>
<organism evidence="2 3">
    <name type="scientific">Pedobacter insulae</name>
    <dbReference type="NCBI Taxonomy" id="414048"/>
    <lineage>
        <taxon>Bacteria</taxon>
        <taxon>Pseudomonadati</taxon>
        <taxon>Bacteroidota</taxon>
        <taxon>Sphingobacteriia</taxon>
        <taxon>Sphingobacteriales</taxon>
        <taxon>Sphingobacteriaceae</taxon>
        <taxon>Pedobacter</taxon>
    </lineage>
</organism>
<feature type="transmembrane region" description="Helical" evidence="1">
    <location>
        <begin position="110"/>
        <end position="132"/>
    </location>
</feature>
<evidence type="ECO:0008006" key="4">
    <source>
        <dbReference type="Google" id="ProtNLM"/>
    </source>
</evidence>
<keyword evidence="1" id="KW-0812">Transmembrane</keyword>
<evidence type="ECO:0000313" key="3">
    <source>
        <dbReference type="Proteomes" id="UP000199666"/>
    </source>
</evidence>
<name>A0A1I2YVZ0_9SPHI</name>
<keyword evidence="3" id="KW-1185">Reference proteome</keyword>
<keyword evidence="1" id="KW-0472">Membrane</keyword>
<accession>A0A1I2YVZ0</accession>
<reference evidence="2 3" key="1">
    <citation type="submission" date="2016-10" db="EMBL/GenBank/DDBJ databases">
        <authorList>
            <person name="de Groot N.N."/>
        </authorList>
    </citation>
    <scope>NUCLEOTIDE SEQUENCE [LARGE SCALE GENOMIC DNA]</scope>
    <source>
        <strain evidence="2 3">DSM 18684</strain>
    </source>
</reference>
<protein>
    <recommendedName>
        <fullName evidence="4">ABC-2 type transport system permease protein</fullName>
    </recommendedName>
</protein>
<dbReference type="PANTHER" id="PTHR37305">
    <property type="entry name" value="INTEGRAL MEMBRANE PROTEIN-RELATED"/>
    <property type="match status" value="1"/>
</dbReference>
<dbReference type="RefSeq" id="WP_090995427.1">
    <property type="nucleotide sequence ID" value="NZ_FOPP01000008.1"/>
</dbReference>
<dbReference type="AlphaFoldDB" id="A0A1I2YVZ0"/>
<dbReference type="Pfam" id="PF12730">
    <property type="entry name" value="ABC2_membrane_4"/>
    <property type="match status" value="1"/>
</dbReference>
<feature type="transmembrane region" description="Helical" evidence="1">
    <location>
        <begin position="185"/>
        <end position="206"/>
    </location>
</feature>
<dbReference type="EMBL" id="FOPP01000008">
    <property type="protein sequence ID" value="SFH29794.1"/>
    <property type="molecule type" value="Genomic_DNA"/>
</dbReference>
<feature type="transmembrane region" description="Helical" evidence="1">
    <location>
        <begin position="238"/>
        <end position="256"/>
    </location>
</feature>
<gene>
    <name evidence="2" type="ORF">SAMN04489864_108123</name>
</gene>
<dbReference type="PANTHER" id="PTHR37305:SF1">
    <property type="entry name" value="MEMBRANE PROTEIN"/>
    <property type="match status" value="1"/>
</dbReference>
<keyword evidence="1" id="KW-1133">Transmembrane helix</keyword>
<dbReference type="OrthoDB" id="5946463at2"/>
<dbReference type="STRING" id="414048.SAMN04489864_108123"/>
<dbReference type="Proteomes" id="UP000199666">
    <property type="component" value="Unassembled WGS sequence"/>
</dbReference>
<feature type="transmembrane region" description="Helical" evidence="1">
    <location>
        <begin position="20"/>
        <end position="40"/>
    </location>
</feature>
<feature type="transmembrane region" description="Helical" evidence="1">
    <location>
        <begin position="55"/>
        <end position="77"/>
    </location>
</feature>
<evidence type="ECO:0000313" key="2">
    <source>
        <dbReference type="EMBL" id="SFH29794.1"/>
    </source>
</evidence>
<dbReference type="CDD" id="cd21809">
    <property type="entry name" value="ABC-2_lan_permease-like"/>
    <property type="match status" value="1"/>
</dbReference>
<feature type="transmembrane region" description="Helical" evidence="1">
    <location>
        <begin position="152"/>
        <end position="173"/>
    </location>
</feature>